<reference evidence="4" key="1">
    <citation type="submission" date="2025-08" db="UniProtKB">
        <authorList>
            <consortium name="RefSeq"/>
        </authorList>
    </citation>
    <scope>IDENTIFICATION</scope>
</reference>
<gene>
    <name evidence="4" type="primary">LOC120269123</name>
</gene>
<dbReference type="AlphaFoldDB" id="A0AB40BXX6"/>
<protein>
    <submittedName>
        <fullName evidence="4">Uncharacterized protein LOC120269123 isoform X1</fullName>
    </submittedName>
</protein>
<sequence length="556" mass="62191">MAVSAFRSKSKRSTSVAPPNHVSSLRNRPADDAEKKIPARRSRSVSAVSRYAGAAAEPAEVEFMNKRDNPLFSCSGSSPLSPSSESDVHCEVLEGGRSDFDSKRGRSVSRSSGFGKESSSNRSLSSVSTGGRRRSVSRGHYGNSERKEGRILKDGGVLDDTRNLHTWTSRHPPPDPWETSSVSCVGARKMSFLSCGRARNWEDGISTSSHSETEDTLHRKGFLSDHSSKLVGDGGIYKTIRSEVRRAVYEVRDDLQNAIRQKNSAIINENVADCASEFVDHSMTELVSDFRREYATKLEQSQVRVRRLQKDLAIEEQHGQQLSEILKKILPDTKSSQSGKSRPRRKASIDRLKMSRRLTEEALNYFDECVSISTFDSSDFSSMEEPPPISTVSATPIDNGRCSSSENLSSSTPKFSNDHLDHHEESDDQTQCSLSFAESDCALSSICSGRKFSDPTLSNDNQVGQIDSDTPRSETYQFSFRHKQNETRRVHDIRHYLKNFEKDPRTEIARGTKTRLSYNADVYDLNTSAERLLSEKVIFRNRIDTGGLLICDIRIF</sequence>
<dbReference type="PANTHER" id="PTHR34466">
    <property type="entry name" value="OS11G0129800 PROTEIN"/>
    <property type="match status" value="1"/>
</dbReference>
<feature type="compositionally biased region" description="Polar residues" evidence="2">
    <location>
        <begin position="390"/>
        <end position="415"/>
    </location>
</feature>
<proteinExistence type="predicted"/>
<feature type="coiled-coil region" evidence="1">
    <location>
        <begin position="291"/>
        <end position="318"/>
    </location>
</feature>
<feature type="compositionally biased region" description="Low complexity" evidence="2">
    <location>
        <begin position="44"/>
        <end position="56"/>
    </location>
</feature>
<keyword evidence="1" id="KW-0175">Coiled coil</keyword>
<dbReference type="Proteomes" id="UP001515500">
    <property type="component" value="Chromosome 9"/>
</dbReference>
<organism evidence="3 4">
    <name type="scientific">Dioscorea cayennensis subsp. rotundata</name>
    <name type="common">White Guinea yam</name>
    <name type="synonym">Dioscorea rotundata</name>
    <dbReference type="NCBI Taxonomy" id="55577"/>
    <lineage>
        <taxon>Eukaryota</taxon>
        <taxon>Viridiplantae</taxon>
        <taxon>Streptophyta</taxon>
        <taxon>Embryophyta</taxon>
        <taxon>Tracheophyta</taxon>
        <taxon>Spermatophyta</taxon>
        <taxon>Magnoliopsida</taxon>
        <taxon>Liliopsida</taxon>
        <taxon>Dioscoreales</taxon>
        <taxon>Dioscoreaceae</taxon>
        <taxon>Dioscorea</taxon>
    </lineage>
</organism>
<feature type="region of interest" description="Disordered" evidence="2">
    <location>
        <begin position="327"/>
        <end position="353"/>
    </location>
</feature>
<feature type="region of interest" description="Disordered" evidence="2">
    <location>
        <begin position="1"/>
        <end position="59"/>
    </location>
</feature>
<accession>A0AB40BXX6</accession>
<feature type="region of interest" description="Disordered" evidence="2">
    <location>
        <begin position="377"/>
        <end position="426"/>
    </location>
</feature>
<name>A0AB40BXX6_DIOCR</name>
<dbReference type="PANTHER" id="PTHR34466:SF3">
    <property type="entry name" value="OS11G0129800 PROTEIN"/>
    <property type="match status" value="1"/>
</dbReference>
<dbReference type="RefSeq" id="XP_039132341.1">
    <property type="nucleotide sequence ID" value="XM_039276407.1"/>
</dbReference>
<evidence type="ECO:0000313" key="4">
    <source>
        <dbReference type="RefSeq" id="XP_039132341.1"/>
    </source>
</evidence>
<evidence type="ECO:0000256" key="2">
    <source>
        <dbReference type="SAM" id="MobiDB-lite"/>
    </source>
</evidence>
<dbReference type="GeneID" id="120269123"/>
<feature type="compositionally biased region" description="Low complexity" evidence="2">
    <location>
        <begin position="108"/>
        <end position="130"/>
    </location>
</feature>
<evidence type="ECO:0000256" key="1">
    <source>
        <dbReference type="SAM" id="Coils"/>
    </source>
</evidence>
<feature type="region of interest" description="Disordered" evidence="2">
    <location>
        <begin position="96"/>
        <end position="155"/>
    </location>
</feature>
<evidence type="ECO:0000313" key="3">
    <source>
        <dbReference type="Proteomes" id="UP001515500"/>
    </source>
</evidence>
<feature type="compositionally biased region" description="Polar residues" evidence="2">
    <location>
        <begin position="13"/>
        <end position="26"/>
    </location>
</feature>
<feature type="compositionally biased region" description="Basic and acidic residues" evidence="2">
    <location>
        <begin position="28"/>
        <end position="37"/>
    </location>
</feature>
<keyword evidence="3" id="KW-1185">Reference proteome</keyword>
<feature type="compositionally biased region" description="Basic and acidic residues" evidence="2">
    <location>
        <begin position="143"/>
        <end position="153"/>
    </location>
</feature>
<feature type="compositionally biased region" description="Basic and acidic residues" evidence="2">
    <location>
        <begin position="416"/>
        <end position="425"/>
    </location>
</feature>